<keyword evidence="2 5" id="KW-0812">Transmembrane</keyword>
<dbReference type="InterPro" id="IPR007568">
    <property type="entry name" value="RTA1"/>
</dbReference>
<dbReference type="EMBL" id="NKCK01000029">
    <property type="protein sequence ID" value="RSM09307.1"/>
    <property type="molecule type" value="Genomic_DNA"/>
</dbReference>
<feature type="transmembrane region" description="Helical" evidence="5">
    <location>
        <begin position="74"/>
        <end position="94"/>
    </location>
</feature>
<evidence type="ECO:0000256" key="1">
    <source>
        <dbReference type="ARBA" id="ARBA00004141"/>
    </source>
</evidence>
<dbReference type="STRING" id="1325735.A0A428U4V0"/>
<accession>A0A428U4V0</accession>
<dbReference type="AlphaFoldDB" id="A0A428U4V0"/>
<evidence type="ECO:0000256" key="2">
    <source>
        <dbReference type="ARBA" id="ARBA00022692"/>
    </source>
</evidence>
<dbReference type="Proteomes" id="UP000287144">
    <property type="component" value="Unassembled WGS sequence"/>
</dbReference>
<keyword evidence="3 5" id="KW-1133">Transmembrane helix</keyword>
<dbReference type="Pfam" id="PF04479">
    <property type="entry name" value="RTA1"/>
    <property type="match status" value="1"/>
</dbReference>
<organism evidence="6 7">
    <name type="scientific">Fusarium oligoseptatum</name>
    <dbReference type="NCBI Taxonomy" id="2604345"/>
    <lineage>
        <taxon>Eukaryota</taxon>
        <taxon>Fungi</taxon>
        <taxon>Dikarya</taxon>
        <taxon>Ascomycota</taxon>
        <taxon>Pezizomycotina</taxon>
        <taxon>Sordariomycetes</taxon>
        <taxon>Hypocreomycetidae</taxon>
        <taxon>Hypocreales</taxon>
        <taxon>Nectriaceae</taxon>
        <taxon>Fusarium</taxon>
        <taxon>Fusarium solani species complex</taxon>
    </lineage>
</organism>
<feature type="transmembrane region" description="Helical" evidence="5">
    <location>
        <begin position="106"/>
        <end position="127"/>
    </location>
</feature>
<evidence type="ECO:0000256" key="4">
    <source>
        <dbReference type="ARBA" id="ARBA00023136"/>
    </source>
</evidence>
<name>A0A428U4V0_9HYPO</name>
<keyword evidence="7" id="KW-1185">Reference proteome</keyword>
<proteinExistence type="predicted"/>
<comment type="caution">
    <text evidence="6">The sequence shown here is derived from an EMBL/GenBank/DDBJ whole genome shotgun (WGS) entry which is preliminary data.</text>
</comment>
<protein>
    <submittedName>
        <fullName evidence="6">Uncharacterized protein</fullName>
    </submittedName>
</protein>
<reference evidence="6 7" key="1">
    <citation type="submission" date="2017-06" db="EMBL/GenBank/DDBJ databases">
        <title>Comparative genomic analysis of Ambrosia Fusariam Clade fungi.</title>
        <authorList>
            <person name="Stajich J.E."/>
            <person name="Carrillo J."/>
            <person name="Kijimoto T."/>
            <person name="Eskalen A."/>
            <person name="O'Donnell K."/>
            <person name="Kasson M."/>
        </authorList>
    </citation>
    <scope>NUCLEOTIDE SEQUENCE [LARGE SCALE GENOMIC DNA]</scope>
    <source>
        <strain evidence="6 7">NRRL62579</strain>
    </source>
</reference>
<gene>
    <name evidence="6" type="ORF">CEP52_004150</name>
</gene>
<feature type="transmembrane region" description="Helical" evidence="5">
    <location>
        <begin position="172"/>
        <end position="194"/>
    </location>
</feature>
<dbReference type="GO" id="GO:0016020">
    <property type="term" value="C:membrane"/>
    <property type="evidence" value="ECO:0007669"/>
    <property type="project" value="UniProtKB-SubCell"/>
</dbReference>
<sequence>MSTQAVSQATSTSPAARSTCTTATPDKYGYVPPESCNANYGFYPQWEDNTAFAVAFGLSTVAHLVQATILKKSFCWIIIMGALWECVCFILRALGARGQQESTYMIVSTLLLLLAPLWINAFAYMTVARLVHFLHPRRRLAGLSASWLAKCFVTVDVICFIIQAAGDLGRKVYMAGVGVQLGCVLVFLIIHTLFHREVSRDARIGKLRVRSMWTMRLLWVIYVVLGLIVVRIIFRLVEFSQGVSSSNVILRHEEFQLYLDALPMLVAVVVLNVVHPGMVLQGPESSFPPIKSKWWHGRSVAFETLELSSNERS</sequence>
<evidence type="ECO:0000256" key="5">
    <source>
        <dbReference type="SAM" id="Phobius"/>
    </source>
</evidence>
<feature type="transmembrane region" description="Helical" evidence="5">
    <location>
        <begin position="147"/>
        <end position="166"/>
    </location>
</feature>
<keyword evidence="4 5" id="KW-0472">Membrane</keyword>
<evidence type="ECO:0000256" key="3">
    <source>
        <dbReference type="ARBA" id="ARBA00022989"/>
    </source>
</evidence>
<comment type="subcellular location">
    <subcellularLocation>
        <location evidence="1">Membrane</location>
        <topology evidence="1">Multi-pass membrane protein</topology>
    </subcellularLocation>
</comment>
<dbReference type="PANTHER" id="PTHR31465:SF15">
    <property type="entry name" value="LIPID TRANSPORTER ATNI-RELATED"/>
    <property type="match status" value="1"/>
</dbReference>
<evidence type="ECO:0000313" key="7">
    <source>
        <dbReference type="Proteomes" id="UP000287144"/>
    </source>
</evidence>
<feature type="transmembrane region" description="Helical" evidence="5">
    <location>
        <begin position="257"/>
        <end position="274"/>
    </location>
</feature>
<feature type="transmembrane region" description="Helical" evidence="5">
    <location>
        <begin position="215"/>
        <end position="237"/>
    </location>
</feature>
<dbReference type="PANTHER" id="PTHR31465">
    <property type="entry name" value="PROTEIN RTA1-RELATED"/>
    <property type="match status" value="1"/>
</dbReference>
<evidence type="ECO:0000313" key="6">
    <source>
        <dbReference type="EMBL" id="RSM09307.1"/>
    </source>
</evidence>